<dbReference type="Gene3D" id="2.60.40.10">
    <property type="entry name" value="Immunoglobulins"/>
    <property type="match status" value="1"/>
</dbReference>
<name>A0A8H4TJ16_9HYPO</name>
<dbReference type="Pfam" id="PF07632">
    <property type="entry name" value="Sde182_NH-like"/>
    <property type="match status" value="1"/>
</dbReference>
<proteinExistence type="predicted"/>
<feature type="domain" description="Cellulose-binding Sde182 nucleoside hydrolase-like" evidence="2">
    <location>
        <begin position="37"/>
        <end position="305"/>
    </location>
</feature>
<protein>
    <recommendedName>
        <fullName evidence="6">Cellulose-binding protein</fullName>
    </recommendedName>
</protein>
<evidence type="ECO:0008006" key="6">
    <source>
        <dbReference type="Google" id="ProtNLM"/>
    </source>
</evidence>
<dbReference type="EMBL" id="JABEXW010000679">
    <property type="protein sequence ID" value="KAF4958751.1"/>
    <property type="molecule type" value="Genomic_DNA"/>
</dbReference>
<dbReference type="InterPro" id="IPR036452">
    <property type="entry name" value="Ribo_hydro-like"/>
</dbReference>
<evidence type="ECO:0000256" key="1">
    <source>
        <dbReference type="SAM" id="SignalP"/>
    </source>
</evidence>
<dbReference type="GO" id="GO:0016799">
    <property type="term" value="F:hydrolase activity, hydrolyzing N-glycosyl compounds"/>
    <property type="evidence" value="ECO:0007669"/>
    <property type="project" value="InterPro"/>
</dbReference>
<organism evidence="4 5">
    <name type="scientific">Fusarium sarcochroum</name>
    <dbReference type="NCBI Taxonomy" id="1208366"/>
    <lineage>
        <taxon>Eukaryota</taxon>
        <taxon>Fungi</taxon>
        <taxon>Dikarya</taxon>
        <taxon>Ascomycota</taxon>
        <taxon>Pezizomycotina</taxon>
        <taxon>Sordariomycetes</taxon>
        <taxon>Hypocreomycetidae</taxon>
        <taxon>Hypocreales</taxon>
        <taxon>Nectriaceae</taxon>
        <taxon>Fusarium</taxon>
        <taxon>Fusarium lateritium species complex</taxon>
    </lineage>
</organism>
<keyword evidence="5" id="KW-1185">Reference proteome</keyword>
<comment type="caution">
    <text evidence="4">The sequence shown here is derived from an EMBL/GenBank/DDBJ whole genome shotgun (WGS) entry which is preliminary data.</text>
</comment>
<dbReference type="AlphaFoldDB" id="A0A8H4TJ16"/>
<sequence>MSLSLSLMKLIAITAVASGTISQASSQCKLESSVKPRLFVLTDIANEPDDAQSLVRLMTYAHEFRIQGLIATTSIWLNDTTRADQILDIIDAYEQVLPNLQVHASGWPKPSHIRSIVGSGLPLYGMDGVGQGKDSEGSRLLIQAVDAASASDEPIYIPIWGGASVLAQALWYVNATRTSSEIQHFVSQIRAYAISDQDNTGVWIRRNWPQLFYIASIHHFNRYAIAAWGGMAGDAYYHFPSHKASKAVISPDWIKKNIQDVGVLGSRYPDADFIFEGDTPSFLYMIPNGLSDPEHPEWGSWGGRYGPVNYGEGHYADSVDTITHQDGTISMGQHVTVWRWREAFQNDFAARMQWSVTNEFTGAQHPPITVVNEDRSRSVIKRLATPGETIVLDASNSCDPDGEDEGLTYKWWQYKEPSSNNNNPKRDVATLQLDAADTARVTVTIPSSEELRRVGRNTHPEEDKHLHLILEVSDGKLTSYRRVTFSVLAVGSEIRHDEL</sequence>
<reference evidence="4" key="1">
    <citation type="journal article" date="2020" name="BMC Genomics">
        <title>Correction to: Identification and distribution of gene clusters required for synthesis of sphingolipid metabolism inhibitors in diverse species of the filamentous fungus Fusarium.</title>
        <authorList>
            <person name="Kim H.S."/>
            <person name="Lohmar J.M."/>
            <person name="Busman M."/>
            <person name="Brown D.W."/>
            <person name="Naumann T.A."/>
            <person name="Divon H.H."/>
            <person name="Lysoe E."/>
            <person name="Uhlig S."/>
            <person name="Proctor R.H."/>
        </authorList>
    </citation>
    <scope>NUCLEOTIDE SEQUENCE</scope>
    <source>
        <strain evidence="4">NRRL 20472</strain>
    </source>
</reference>
<dbReference type="InterPro" id="IPR013783">
    <property type="entry name" value="Ig-like_fold"/>
</dbReference>
<evidence type="ECO:0000259" key="3">
    <source>
        <dbReference type="Pfam" id="PF21027"/>
    </source>
</evidence>
<keyword evidence="1" id="KW-0732">Signal</keyword>
<gene>
    <name evidence="4" type="ORF">FSARC_10942</name>
</gene>
<feature type="domain" description="Cellulose-binding Sde182 C-terminal" evidence="3">
    <location>
        <begin position="389"/>
        <end position="485"/>
    </location>
</feature>
<dbReference type="OrthoDB" id="3592035at2759"/>
<reference evidence="4" key="2">
    <citation type="submission" date="2020-05" db="EMBL/GenBank/DDBJ databases">
        <authorList>
            <person name="Kim H.-S."/>
            <person name="Proctor R.H."/>
            <person name="Brown D.W."/>
        </authorList>
    </citation>
    <scope>NUCLEOTIDE SEQUENCE</scope>
    <source>
        <strain evidence="4">NRRL 20472</strain>
    </source>
</reference>
<dbReference type="InterPro" id="IPR048527">
    <property type="entry name" value="Sde182_C"/>
</dbReference>
<dbReference type="Gene3D" id="3.90.245.10">
    <property type="entry name" value="Ribonucleoside hydrolase-like"/>
    <property type="match status" value="1"/>
</dbReference>
<evidence type="ECO:0000313" key="4">
    <source>
        <dbReference type="EMBL" id="KAF4958751.1"/>
    </source>
</evidence>
<feature type="chain" id="PRO_5034394324" description="Cellulose-binding protein" evidence="1">
    <location>
        <begin position="19"/>
        <end position="499"/>
    </location>
</feature>
<evidence type="ECO:0000313" key="5">
    <source>
        <dbReference type="Proteomes" id="UP000622797"/>
    </source>
</evidence>
<dbReference type="Proteomes" id="UP000622797">
    <property type="component" value="Unassembled WGS sequence"/>
</dbReference>
<dbReference type="Pfam" id="PF21027">
    <property type="entry name" value="Sde0182_C"/>
    <property type="match status" value="1"/>
</dbReference>
<dbReference type="InterPro" id="IPR011483">
    <property type="entry name" value="Sde182_NH-like"/>
</dbReference>
<evidence type="ECO:0000259" key="2">
    <source>
        <dbReference type="Pfam" id="PF07632"/>
    </source>
</evidence>
<accession>A0A8H4TJ16</accession>
<feature type="signal peptide" evidence="1">
    <location>
        <begin position="1"/>
        <end position="18"/>
    </location>
</feature>